<organism evidence="1 2">
    <name type="scientific">Thermobaculum terrenum (strain ATCC BAA-798 / CCMEE 7001 / YNP1)</name>
    <dbReference type="NCBI Taxonomy" id="525904"/>
    <lineage>
        <taxon>Bacteria</taxon>
        <taxon>Bacillati</taxon>
        <taxon>Chloroflexota</taxon>
        <taxon>Chloroflexia</taxon>
        <taxon>Candidatus Thermobaculales</taxon>
        <taxon>Candidatus Thermobaculaceae</taxon>
        <taxon>Thermobaculum</taxon>
    </lineage>
</organism>
<evidence type="ECO:0000313" key="1">
    <source>
        <dbReference type="EMBL" id="ACZ41201.1"/>
    </source>
</evidence>
<dbReference type="STRING" id="525904.Tter_0279"/>
<proteinExistence type="predicted"/>
<evidence type="ECO:0000313" key="2">
    <source>
        <dbReference type="Proteomes" id="UP000000323"/>
    </source>
</evidence>
<dbReference type="AlphaFoldDB" id="D1CE45"/>
<name>D1CE45_THET1</name>
<dbReference type="Proteomes" id="UP000000323">
    <property type="component" value="Chromosome 1"/>
</dbReference>
<dbReference type="KEGG" id="ttr:Tter_0279"/>
<dbReference type="HOGENOM" id="CLU_2572774_0_0_0"/>
<sequence>MTQEFFSHGMSVEVLQIHNPLAEDEDDLIVQGYVVDHNEIGLLLDGVEGEDGGQIFIPWSNIAQVITIEFEEESGEEEILP</sequence>
<accession>D1CE45</accession>
<dbReference type="EMBL" id="CP001825">
    <property type="protein sequence ID" value="ACZ41201.1"/>
    <property type="molecule type" value="Genomic_DNA"/>
</dbReference>
<gene>
    <name evidence="1" type="ordered locus">Tter_0279</name>
</gene>
<keyword evidence="2" id="KW-1185">Reference proteome</keyword>
<protein>
    <submittedName>
        <fullName evidence="1">Uncharacterized protein</fullName>
    </submittedName>
</protein>
<reference evidence="2" key="1">
    <citation type="journal article" date="2010" name="Stand. Genomic Sci.">
        <title>Complete genome sequence of 'Thermobaculum terrenum' type strain (YNP1).</title>
        <authorList>
            <person name="Kiss H."/>
            <person name="Cleland D."/>
            <person name="Lapidus A."/>
            <person name="Lucas S."/>
            <person name="Glavina Del Rio T."/>
            <person name="Nolan M."/>
            <person name="Tice H."/>
            <person name="Han C."/>
            <person name="Goodwin L."/>
            <person name="Pitluck S."/>
            <person name="Liolios K."/>
            <person name="Ivanova N."/>
            <person name="Mavromatis K."/>
            <person name="Ovchinnikova G."/>
            <person name="Pati A."/>
            <person name="Chen A."/>
            <person name="Palaniappan K."/>
            <person name="Land M."/>
            <person name="Hauser L."/>
            <person name="Chang Y."/>
            <person name="Jeffries C."/>
            <person name="Lu M."/>
            <person name="Brettin T."/>
            <person name="Detter J."/>
            <person name="Goker M."/>
            <person name="Tindall B."/>
            <person name="Beck B."/>
            <person name="McDermott T."/>
            <person name="Woyke T."/>
            <person name="Bristow J."/>
            <person name="Eisen J."/>
            <person name="Markowitz V."/>
            <person name="Hugenholtz P."/>
            <person name="Kyrpides N."/>
            <person name="Klenk H."/>
            <person name="Cheng J."/>
        </authorList>
    </citation>
    <scope>NUCLEOTIDE SEQUENCE [LARGE SCALE GENOMIC DNA]</scope>
    <source>
        <strain evidence="2">ATCC BAA-798 / YNP1</strain>
    </source>
</reference>
<dbReference type="RefSeq" id="WP_012874236.1">
    <property type="nucleotide sequence ID" value="NC_013525.1"/>
</dbReference>